<reference evidence="7" key="2">
    <citation type="journal article" date="2024" name="Plant">
        <title>Genomic evolution and insights into agronomic trait innovations of Sesamum species.</title>
        <authorList>
            <person name="Miao H."/>
            <person name="Wang L."/>
            <person name="Qu L."/>
            <person name="Liu H."/>
            <person name="Sun Y."/>
            <person name="Le M."/>
            <person name="Wang Q."/>
            <person name="Wei S."/>
            <person name="Zheng Y."/>
            <person name="Lin W."/>
            <person name="Duan Y."/>
            <person name="Cao H."/>
            <person name="Xiong S."/>
            <person name="Wang X."/>
            <person name="Wei L."/>
            <person name="Li C."/>
            <person name="Ma Q."/>
            <person name="Ju M."/>
            <person name="Zhao R."/>
            <person name="Li G."/>
            <person name="Mu C."/>
            <person name="Tian Q."/>
            <person name="Mei H."/>
            <person name="Zhang T."/>
            <person name="Gao T."/>
            <person name="Zhang H."/>
        </authorList>
    </citation>
    <scope>NUCLEOTIDE SEQUENCE</scope>
    <source>
        <strain evidence="7">K16</strain>
    </source>
</reference>
<dbReference type="AlphaFoldDB" id="A0AAE1WMU5"/>
<comment type="caution">
    <text evidence="7">The sequence shown here is derived from an EMBL/GenBank/DDBJ whole genome shotgun (WGS) entry which is preliminary data.</text>
</comment>
<evidence type="ECO:0000256" key="5">
    <source>
        <dbReference type="ARBA" id="ARBA00023136"/>
    </source>
</evidence>
<dbReference type="PANTHER" id="PTHR12483">
    <property type="entry name" value="SOLUTE CARRIER FAMILY 31 COPPER TRANSPORTERS"/>
    <property type="match status" value="1"/>
</dbReference>
<keyword evidence="2 6" id="KW-0812">Transmembrane</keyword>
<comment type="similarity">
    <text evidence="1 6">Belongs to the copper transporter (Ctr) (TC 1.A.56) family. SLC31A subfamily.</text>
</comment>
<feature type="transmembrane region" description="Helical" evidence="6">
    <location>
        <begin position="167"/>
        <end position="189"/>
    </location>
</feature>
<dbReference type="GO" id="GO:0005375">
    <property type="term" value="F:copper ion transmembrane transporter activity"/>
    <property type="evidence" value="ECO:0007669"/>
    <property type="project" value="UniProtKB-UniRule"/>
</dbReference>
<feature type="transmembrane region" description="Helical" evidence="6">
    <location>
        <begin position="125"/>
        <end position="146"/>
    </location>
</feature>
<evidence type="ECO:0000256" key="1">
    <source>
        <dbReference type="ARBA" id="ARBA00006921"/>
    </source>
</evidence>
<dbReference type="EMBL" id="JACGWL010000008">
    <property type="protein sequence ID" value="KAK4396181.1"/>
    <property type="molecule type" value="Genomic_DNA"/>
</dbReference>
<evidence type="ECO:0000256" key="4">
    <source>
        <dbReference type="ARBA" id="ARBA00022989"/>
    </source>
</evidence>
<organism evidence="7 8">
    <name type="scientific">Sesamum angolense</name>
    <dbReference type="NCBI Taxonomy" id="2727404"/>
    <lineage>
        <taxon>Eukaryota</taxon>
        <taxon>Viridiplantae</taxon>
        <taxon>Streptophyta</taxon>
        <taxon>Embryophyta</taxon>
        <taxon>Tracheophyta</taxon>
        <taxon>Spermatophyta</taxon>
        <taxon>Magnoliopsida</taxon>
        <taxon>eudicotyledons</taxon>
        <taxon>Gunneridae</taxon>
        <taxon>Pentapetalae</taxon>
        <taxon>asterids</taxon>
        <taxon>lamiids</taxon>
        <taxon>Lamiales</taxon>
        <taxon>Pedaliaceae</taxon>
        <taxon>Sesamum</taxon>
    </lineage>
</organism>
<sequence length="218" mass="23633">MIPAPPPQGAAHNHHHLFHTSFYWGKEAQFLFSCWPDNNSGMYALALILVFALAIIVEFLSNLNLVKPGSNRVATVFFQTGIRAIRAGLGYMVILAVMSYNGGVFIVACLGHAVGVAGPSNSLHLLFLSLVFLLTFTAEFCSKYPVSPHNDRRLAALTAAALRGLKMFMTYLAIIAIMATDFVFFLVAVGGHAVGNLVAGLCQYHIEQAEAMFCDGSY</sequence>
<keyword evidence="4 6" id="KW-1133">Transmembrane helix</keyword>
<evidence type="ECO:0000313" key="7">
    <source>
        <dbReference type="EMBL" id="KAK4396181.1"/>
    </source>
</evidence>
<name>A0AAE1WMU5_9LAMI</name>
<dbReference type="InterPro" id="IPR007274">
    <property type="entry name" value="Cop_transporter"/>
</dbReference>
<accession>A0AAE1WMU5</accession>
<dbReference type="GO" id="GO:0005886">
    <property type="term" value="C:plasma membrane"/>
    <property type="evidence" value="ECO:0007669"/>
    <property type="project" value="TreeGrafter"/>
</dbReference>
<keyword evidence="6" id="KW-0186">Copper</keyword>
<keyword evidence="6" id="KW-0813">Transport</keyword>
<comment type="subcellular location">
    <subcellularLocation>
        <location evidence="6">Membrane</location>
        <topology evidence="6">Multi-pass membrane protein</topology>
    </subcellularLocation>
</comment>
<reference evidence="7" key="1">
    <citation type="submission" date="2020-06" db="EMBL/GenBank/DDBJ databases">
        <authorList>
            <person name="Li T."/>
            <person name="Hu X."/>
            <person name="Zhang T."/>
            <person name="Song X."/>
            <person name="Zhang H."/>
            <person name="Dai N."/>
            <person name="Sheng W."/>
            <person name="Hou X."/>
            <person name="Wei L."/>
        </authorList>
    </citation>
    <scope>NUCLEOTIDE SEQUENCE</scope>
    <source>
        <strain evidence="7">K16</strain>
        <tissue evidence="7">Leaf</tissue>
    </source>
</reference>
<gene>
    <name evidence="7" type="ORF">Sango_1454700</name>
</gene>
<keyword evidence="8" id="KW-1185">Reference proteome</keyword>
<evidence type="ECO:0000256" key="3">
    <source>
        <dbReference type="ARBA" id="ARBA00022796"/>
    </source>
</evidence>
<protein>
    <recommendedName>
        <fullName evidence="6">Copper transport protein</fullName>
    </recommendedName>
</protein>
<comment type="caution">
    <text evidence="6">Lacks conserved residue(s) required for the propagation of feature annotation.</text>
</comment>
<dbReference type="Pfam" id="PF04145">
    <property type="entry name" value="Ctr"/>
    <property type="match status" value="2"/>
</dbReference>
<keyword evidence="3 6" id="KW-0187">Copper transport</keyword>
<proteinExistence type="inferred from homology"/>
<evidence type="ECO:0000256" key="6">
    <source>
        <dbReference type="RuleBase" id="RU367022"/>
    </source>
</evidence>
<evidence type="ECO:0000313" key="8">
    <source>
        <dbReference type="Proteomes" id="UP001289374"/>
    </source>
</evidence>
<evidence type="ECO:0000256" key="2">
    <source>
        <dbReference type="ARBA" id="ARBA00022692"/>
    </source>
</evidence>
<keyword evidence="6" id="KW-0406">Ion transport</keyword>
<feature type="transmembrane region" description="Helical" evidence="6">
    <location>
        <begin position="87"/>
        <end position="113"/>
    </location>
</feature>
<dbReference type="Proteomes" id="UP001289374">
    <property type="component" value="Unassembled WGS sequence"/>
</dbReference>
<keyword evidence="5 6" id="KW-0472">Membrane</keyword>
<dbReference type="PANTHER" id="PTHR12483:SF94">
    <property type="entry name" value="COPPER TRANSPORTER 4"/>
    <property type="match status" value="1"/>
</dbReference>
<feature type="transmembrane region" description="Helical" evidence="6">
    <location>
        <begin position="42"/>
        <end position="66"/>
    </location>
</feature>